<keyword evidence="1" id="KW-0472">Membrane</keyword>
<dbReference type="AlphaFoldDB" id="A0A512BBL7"/>
<evidence type="ECO:0000313" key="3">
    <source>
        <dbReference type="Proteomes" id="UP000321513"/>
    </source>
</evidence>
<feature type="transmembrane region" description="Helical" evidence="1">
    <location>
        <begin position="6"/>
        <end position="27"/>
    </location>
</feature>
<proteinExistence type="predicted"/>
<name>A0A512BBL7_9BACT</name>
<gene>
    <name evidence="2" type="ORF">SAE01_18620</name>
</gene>
<comment type="caution">
    <text evidence="2">The sequence shown here is derived from an EMBL/GenBank/DDBJ whole genome shotgun (WGS) entry which is preliminary data.</text>
</comment>
<dbReference type="RefSeq" id="WP_147203490.1">
    <property type="nucleotide sequence ID" value="NZ_BJYT01000006.1"/>
</dbReference>
<keyword evidence="1" id="KW-0812">Transmembrane</keyword>
<dbReference type="Proteomes" id="UP000321513">
    <property type="component" value="Unassembled WGS sequence"/>
</dbReference>
<protein>
    <submittedName>
        <fullName evidence="2">Uncharacterized protein</fullName>
    </submittedName>
</protein>
<sequence length="63" mass="7206">MKATITFTYQYILFLSMTLMLIPAKIVRPCTLKNEIKIENKKQAAVAVEASADLLHGEMLFRF</sequence>
<evidence type="ECO:0000313" key="2">
    <source>
        <dbReference type="EMBL" id="GEO09366.1"/>
    </source>
</evidence>
<keyword evidence="3" id="KW-1185">Reference proteome</keyword>
<accession>A0A512BBL7</accession>
<keyword evidence="1" id="KW-1133">Transmembrane helix</keyword>
<dbReference type="EMBL" id="BJYT01000006">
    <property type="protein sequence ID" value="GEO09366.1"/>
    <property type="molecule type" value="Genomic_DNA"/>
</dbReference>
<reference evidence="2 3" key="1">
    <citation type="submission" date="2019-07" db="EMBL/GenBank/DDBJ databases">
        <title>Whole genome shotgun sequence of Segetibacter aerophilus NBRC 106135.</title>
        <authorList>
            <person name="Hosoyama A."/>
            <person name="Uohara A."/>
            <person name="Ohji S."/>
            <person name="Ichikawa N."/>
        </authorList>
    </citation>
    <scope>NUCLEOTIDE SEQUENCE [LARGE SCALE GENOMIC DNA]</scope>
    <source>
        <strain evidence="2 3">NBRC 106135</strain>
    </source>
</reference>
<organism evidence="2 3">
    <name type="scientific">Segetibacter aerophilus</name>
    <dbReference type="NCBI Taxonomy" id="670293"/>
    <lineage>
        <taxon>Bacteria</taxon>
        <taxon>Pseudomonadati</taxon>
        <taxon>Bacteroidota</taxon>
        <taxon>Chitinophagia</taxon>
        <taxon>Chitinophagales</taxon>
        <taxon>Chitinophagaceae</taxon>
        <taxon>Segetibacter</taxon>
    </lineage>
</organism>
<evidence type="ECO:0000256" key="1">
    <source>
        <dbReference type="SAM" id="Phobius"/>
    </source>
</evidence>